<dbReference type="Pfam" id="PF02371">
    <property type="entry name" value="Transposase_20"/>
    <property type="match status" value="1"/>
</dbReference>
<evidence type="ECO:0000313" key="3">
    <source>
        <dbReference type="Proteomes" id="UP000001974"/>
    </source>
</evidence>
<accession>Q7LXH1</accession>
<dbReference type="PANTHER" id="PTHR33055:SF13">
    <property type="entry name" value="TRANSPOSASE"/>
    <property type="match status" value="1"/>
</dbReference>
<dbReference type="PhylomeDB" id="Q7LXH1"/>
<dbReference type="InParanoid" id="Q7LXH1"/>
<dbReference type="HOGENOM" id="CLU_146471_0_0_2"/>
<keyword evidence="3" id="KW-1185">Reference proteome</keyword>
<evidence type="ECO:0000259" key="1">
    <source>
        <dbReference type="Pfam" id="PF02371"/>
    </source>
</evidence>
<dbReference type="AlphaFoldDB" id="Q7LXH1"/>
<dbReference type="STRING" id="273057.SSO0802"/>
<dbReference type="GO" id="GO:0004803">
    <property type="term" value="F:transposase activity"/>
    <property type="evidence" value="ECO:0007669"/>
    <property type="project" value="InterPro"/>
</dbReference>
<dbReference type="PANTHER" id="PTHR33055">
    <property type="entry name" value="TRANSPOSASE FOR INSERTION SEQUENCE ELEMENT IS1111A"/>
    <property type="match status" value="1"/>
</dbReference>
<dbReference type="PaxDb" id="273057-SSO0802"/>
<dbReference type="InterPro" id="IPR003346">
    <property type="entry name" value="Transposase_20"/>
</dbReference>
<dbReference type="GO" id="GO:0003677">
    <property type="term" value="F:DNA binding"/>
    <property type="evidence" value="ECO:0007669"/>
    <property type="project" value="InterPro"/>
</dbReference>
<dbReference type="PIR" id="E90230">
    <property type="entry name" value="E90230"/>
</dbReference>
<dbReference type="Proteomes" id="UP000001974">
    <property type="component" value="Chromosome"/>
</dbReference>
<name>Q7LXH1_SACS2</name>
<protein>
    <submittedName>
        <fullName evidence="2">Partial transposase in ISC1190</fullName>
    </submittedName>
</protein>
<dbReference type="EMBL" id="AE006641">
    <property type="protein sequence ID" value="AAK41100.1"/>
    <property type="molecule type" value="Genomic_DNA"/>
</dbReference>
<dbReference type="GO" id="GO:0006313">
    <property type="term" value="P:DNA transposition"/>
    <property type="evidence" value="ECO:0007669"/>
    <property type="project" value="InterPro"/>
</dbReference>
<dbReference type="KEGG" id="sso:SSO0802"/>
<dbReference type="eggNOG" id="arCOG03585">
    <property type="taxonomic scope" value="Archaea"/>
</dbReference>
<dbReference type="EnsemblBacteria" id="AAK41100">
    <property type="protein sequence ID" value="AAK41100"/>
    <property type="gene ID" value="SSO0802"/>
</dbReference>
<evidence type="ECO:0000313" key="2">
    <source>
        <dbReference type="EMBL" id="AAK41100.1"/>
    </source>
</evidence>
<organism evidence="2 3">
    <name type="scientific">Saccharolobus solfataricus (strain ATCC 35092 / DSM 1617 / JCM 11322 / P2)</name>
    <name type="common">Sulfolobus solfataricus</name>
    <dbReference type="NCBI Taxonomy" id="273057"/>
    <lineage>
        <taxon>Archaea</taxon>
        <taxon>Thermoproteota</taxon>
        <taxon>Thermoprotei</taxon>
        <taxon>Sulfolobales</taxon>
        <taxon>Sulfolobaceae</taxon>
        <taxon>Saccharolobus</taxon>
    </lineage>
</organism>
<dbReference type="PATRIC" id="fig|273057.12.peg.810"/>
<reference evidence="3" key="1">
    <citation type="journal article" date="2001" name="Proc. Natl. Acad. Sci. U.S.A.">
        <title>The complete genome of the crenarchaeon Sulfolobus solfataricus P2.</title>
        <authorList>
            <person name="She Q."/>
            <person name="Singh R.K."/>
            <person name="Confalonieri F."/>
            <person name="Zivanovic Y."/>
            <person name="Allard G."/>
            <person name="Awayez M.J."/>
            <person name="Chan-Weiher C.C.-Y."/>
            <person name="Clausen I.G."/>
            <person name="Curtis B.A."/>
            <person name="De Moors A."/>
            <person name="Erauso G."/>
            <person name="Fletcher C."/>
            <person name="Gordon P.M.K."/>
            <person name="Heikamp-de Jong I."/>
            <person name="Jeffries A.C."/>
            <person name="Kozera C.J."/>
            <person name="Medina N."/>
            <person name="Peng X."/>
            <person name="Thi-Ngoc H.P."/>
            <person name="Redder P."/>
            <person name="Schenk M.E."/>
            <person name="Theriault C."/>
            <person name="Tolstrup N."/>
            <person name="Charlebois R.L."/>
            <person name="Doolittle W.F."/>
            <person name="Duguet M."/>
            <person name="Gaasterland T."/>
            <person name="Garrett R.A."/>
            <person name="Ragan M.A."/>
            <person name="Sensen C.W."/>
            <person name="Van der Oost J."/>
        </authorList>
    </citation>
    <scope>NUCLEOTIDE SEQUENCE [LARGE SCALE GENOMIC DNA]</scope>
    <source>
        <strain evidence="3">ATCC 35092 / DSM 1617 / JCM 11322 / P2</strain>
    </source>
</reference>
<dbReference type="InterPro" id="IPR047650">
    <property type="entry name" value="Transpos_IS110"/>
</dbReference>
<sequence>MLICEFTLSDARELTSQWDFIVKSIVRVKNRLRSDLILLGYSDSLSRKNLSEVLEGGDNIILSEVKFLLDELERLEARKREVEKRLEDVVPRDSLIFTIPGIGKTLGLIILGLGDVRRFDDKRKFVAYCGLDPVVEWGECCVARCLKEG</sequence>
<proteinExistence type="predicted"/>
<gene>
    <name evidence="2" type="ordered locus">SSO0802</name>
</gene>
<feature type="domain" description="Transposase IS116/IS110/IS902 C-terminal" evidence="1">
    <location>
        <begin position="94"/>
        <end position="136"/>
    </location>
</feature>